<feature type="region of interest" description="Disordered" evidence="1">
    <location>
        <begin position="1"/>
        <end position="20"/>
    </location>
</feature>
<protein>
    <submittedName>
        <fullName evidence="2">Uncharacterized protein</fullName>
    </submittedName>
</protein>
<evidence type="ECO:0000313" key="2">
    <source>
        <dbReference type="EMBL" id="QRC95454.1"/>
    </source>
</evidence>
<reference evidence="3" key="1">
    <citation type="journal article" date="2021" name="BMC Genomics">
        <title>Chromosome-level genome assembly and manually-curated proteome of model necrotroph Parastagonospora nodorum Sn15 reveals a genome-wide trove of candidate effector homologs, and redundancy of virulence-related functions within an accessory chromosome.</title>
        <authorList>
            <person name="Bertazzoni S."/>
            <person name="Jones D.A.B."/>
            <person name="Phan H.T."/>
            <person name="Tan K.-C."/>
            <person name="Hane J.K."/>
        </authorList>
    </citation>
    <scope>NUCLEOTIDE SEQUENCE [LARGE SCALE GENOMIC DNA]</scope>
    <source>
        <strain evidence="3">SN15 / ATCC MYA-4574 / FGSC 10173)</strain>
    </source>
</reference>
<dbReference type="Proteomes" id="UP000663193">
    <property type="component" value="Chromosome 5"/>
</dbReference>
<proteinExistence type="predicted"/>
<gene>
    <name evidence="2" type="ORF">JI435_407380</name>
</gene>
<dbReference type="EMBL" id="CP069027">
    <property type="protein sequence ID" value="QRC95454.1"/>
    <property type="molecule type" value="Genomic_DNA"/>
</dbReference>
<accession>A0A7U2EYL6</accession>
<dbReference type="VEuPathDB" id="FungiDB:JI435_407380"/>
<organism evidence="2 3">
    <name type="scientific">Phaeosphaeria nodorum (strain SN15 / ATCC MYA-4574 / FGSC 10173)</name>
    <name type="common">Glume blotch fungus</name>
    <name type="synonym">Parastagonospora nodorum</name>
    <dbReference type="NCBI Taxonomy" id="321614"/>
    <lineage>
        <taxon>Eukaryota</taxon>
        <taxon>Fungi</taxon>
        <taxon>Dikarya</taxon>
        <taxon>Ascomycota</taxon>
        <taxon>Pezizomycotina</taxon>
        <taxon>Dothideomycetes</taxon>
        <taxon>Pleosporomycetidae</taxon>
        <taxon>Pleosporales</taxon>
        <taxon>Pleosporineae</taxon>
        <taxon>Phaeosphaeriaceae</taxon>
        <taxon>Parastagonospora</taxon>
    </lineage>
</organism>
<evidence type="ECO:0000256" key="1">
    <source>
        <dbReference type="SAM" id="MobiDB-lite"/>
    </source>
</evidence>
<name>A0A7U2EYL6_PHANO</name>
<sequence>MRRSCSCTSGSSLNDSSTHACSTQKGCLLCTRCYERPHDRIMSISTVENEWSTLALVFFSFCSMLANRDALTRDL</sequence>
<keyword evidence="3" id="KW-1185">Reference proteome</keyword>
<dbReference type="AlphaFoldDB" id="A0A7U2EYL6"/>
<evidence type="ECO:0000313" key="3">
    <source>
        <dbReference type="Proteomes" id="UP000663193"/>
    </source>
</evidence>